<dbReference type="EMBL" id="CP147711">
    <property type="protein sequence ID" value="WXC77626.1"/>
    <property type="molecule type" value="Genomic_DNA"/>
</dbReference>
<reference evidence="1" key="1">
    <citation type="journal article" date="2021" name="Int. J. Syst. Evol. Microbiol.">
        <title>Bradyrhizobium septentrionale sp. nov. (sv. septentrionale) and Bradyrhizobium quebecense sp. nov. (sv. septentrionale) associated with legumes native to Canada possess rearranged symbiosis genes and numerous insertion sequences.</title>
        <authorList>
            <person name="Bromfield E.S.P."/>
            <person name="Cloutier S."/>
        </authorList>
    </citation>
    <scope>NUCLEOTIDE SEQUENCE</scope>
    <source>
        <strain evidence="1">5S5</strain>
    </source>
</reference>
<keyword evidence="2" id="KW-1185">Reference proteome</keyword>
<evidence type="ECO:0000313" key="1">
    <source>
        <dbReference type="EMBL" id="WXC77626.1"/>
    </source>
</evidence>
<accession>A0ABZ2NRT3</accession>
<dbReference type="RefSeq" id="WP_210292702.1">
    <property type="nucleotide sequence ID" value="NZ_CP088285.1"/>
</dbReference>
<sequence length="160" mass="16944">MNQIVSDKAVFNKVAATTSIAILLCGPGGVAPSNAATPAGDRSTSLPNITVDAPRQVTSPHRPSKRAAVHRAPSARSSTISTSCIDGCASSFRSGDRPWVGCSVSGQYAYSTTCRNPANFKNYNQCLEAGLNLGWRSVEASWYCHSLAASNSYSENKTRQ</sequence>
<protein>
    <submittedName>
        <fullName evidence="1">Uncharacterized protein</fullName>
    </submittedName>
</protein>
<gene>
    <name evidence="1" type="ORF">WDK88_29905</name>
</gene>
<proteinExistence type="predicted"/>
<name>A0ABZ2NRT3_9BRAD</name>
<reference evidence="1" key="2">
    <citation type="submission" date="2024-03" db="EMBL/GenBank/DDBJ databases">
        <authorList>
            <person name="Bromfield E.S.P."/>
            <person name="Cloutier S."/>
        </authorList>
    </citation>
    <scope>NUCLEOTIDE SEQUENCE</scope>
    <source>
        <strain evidence="1">5S5</strain>
    </source>
</reference>
<evidence type="ECO:0000313" key="2">
    <source>
        <dbReference type="Proteomes" id="UP001432046"/>
    </source>
</evidence>
<dbReference type="Proteomes" id="UP001432046">
    <property type="component" value="Chromosome"/>
</dbReference>
<organism evidence="1 2">
    <name type="scientific">Bradyrhizobium septentrionale</name>
    <dbReference type="NCBI Taxonomy" id="1404411"/>
    <lineage>
        <taxon>Bacteria</taxon>
        <taxon>Pseudomonadati</taxon>
        <taxon>Pseudomonadota</taxon>
        <taxon>Alphaproteobacteria</taxon>
        <taxon>Hyphomicrobiales</taxon>
        <taxon>Nitrobacteraceae</taxon>
        <taxon>Bradyrhizobium</taxon>
    </lineage>
</organism>